<accession>A0A845Q7V0</accession>
<dbReference type="EMBL" id="WXYQ01000002">
    <property type="protein sequence ID" value="NBG94733.1"/>
    <property type="molecule type" value="Genomic_DNA"/>
</dbReference>
<dbReference type="InterPro" id="IPR002168">
    <property type="entry name" value="Lipase_GDXG_HIS_AS"/>
</dbReference>
<feature type="domain" description="Alpha/beta hydrolase fold-3" evidence="4">
    <location>
        <begin position="71"/>
        <end position="273"/>
    </location>
</feature>
<evidence type="ECO:0000256" key="1">
    <source>
        <dbReference type="ARBA" id="ARBA00010515"/>
    </source>
</evidence>
<dbReference type="GO" id="GO:0016787">
    <property type="term" value="F:hydrolase activity"/>
    <property type="evidence" value="ECO:0007669"/>
    <property type="project" value="UniProtKB-KW"/>
</dbReference>
<comment type="caution">
    <text evidence="5">The sequence shown here is derived from an EMBL/GenBank/DDBJ whole genome shotgun (WGS) entry which is preliminary data.</text>
</comment>
<dbReference type="PROSITE" id="PS01174">
    <property type="entry name" value="LIPASE_GDXG_SER"/>
    <property type="match status" value="1"/>
</dbReference>
<dbReference type="RefSeq" id="WP_160586821.1">
    <property type="nucleotide sequence ID" value="NZ_BMHN01000001.1"/>
</dbReference>
<dbReference type="PANTHER" id="PTHR48081:SF8">
    <property type="entry name" value="ALPHA_BETA HYDROLASE FOLD-3 DOMAIN-CONTAINING PROTEIN-RELATED"/>
    <property type="match status" value="1"/>
</dbReference>
<evidence type="ECO:0000313" key="6">
    <source>
        <dbReference type="Proteomes" id="UP000470384"/>
    </source>
</evidence>
<evidence type="ECO:0000256" key="2">
    <source>
        <dbReference type="ARBA" id="ARBA00022801"/>
    </source>
</evidence>
<reference evidence="5 6" key="1">
    <citation type="journal article" date="2016" name="Int. J. Syst. Evol. Microbiol.">
        <title>Pyruvatibacter mobilis gen. nov., sp. nov., a marine bacterium from the culture broth of Picochlorum sp. 122.</title>
        <authorList>
            <person name="Wang G."/>
            <person name="Tang M."/>
            <person name="Wu H."/>
            <person name="Dai S."/>
            <person name="Li T."/>
            <person name="Chen C."/>
            <person name="He H."/>
            <person name="Fan J."/>
            <person name="Xiang W."/>
            <person name="Li X."/>
        </authorList>
    </citation>
    <scope>NUCLEOTIDE SEQUENCE [LARGE SCALE GENOMIC DNA]</scope>
    <source>
        <strain evidence="5 6">GYP-11</strain>
    </source>
</reference>
<feature type="active site" evidence="3">
    <location>
        <position position="145"/>
    </location>
</feature>
<evidence type="ECO:0000256" key="3">
    <source>
        <dbReference type="PROSITE-ProRule" id="PRU10038"/>
    </source>
</evidence>
<gene>
    <name evidence="5" type="ORF">GTQ45_03200</name>
</gene>
<dbReference type="InterPro" id="IPR013094">
    <property type="entry name" value="AB_hydrolase_3"/>
</dbReference>
<protein>
    <submittedName>
        <fullName evidence="5">Alpha/beta hydrolase fold domain-containing protein</fullName>
    </submittedName>
</protein>
<sequence>MASEGAKQVLELLASTPAPAEPPTVAQQRANMEAATAAFPVPEDATITPVTANGVPGEWVAMPGASEKHAVLYLHGGGYVIGSPKTHRSLTAALATEMGAKLLVIDYRMGPEDRCPAAIDDAVAAYEFLLAEGYDAANLAIAGDSAGGGLTIATLVALRDKGVALPAAAAPISPWVDLTGNSPTMETRKDVDPMVQKEGLLAMAAHYRGDLPAEDPRVSPLFADLKGLPPLLIQVGDHETLLGDSEELDTRARAAGVETRLEIWDEMVHVFHMFHFMMPEAAEANRRIGEFFRIKWGVEAASAAE</sequence>
<evidence type="ECO:0000313" key="5">
    <source>
        <dbReference type="EMBL" id="NBG94733.1"/>
    </source>
</evidence>
<keyword evidence="6" id="KW-1185">Reference proteome</keyword>
<dbReference type="InterPro" id="IPR033140">
    <property type="entry name" value="Lipase_GDXG_put_SER_AS"/>
</dbReference>
<proteinExistence type="inferred from homology"/>
<name>A0A845Q7V0_9HYPH</name>
<comment type="similarity">
    <text evidence="1">Belongs to the 'GDXG' lipolytic enzyme family.</text>
</comment>
<dbReference type="InterPro" id="IPR050300">
    <property type="entry name" value="GDXG_lipolytic_enzyme"/>
</dbReference>
<dbReference type="AlphaFoldDB" id="A0A845Q7V0"/>
<dbReference type="Pfam" id="PF07859">
    <property type="entry name" value="Abhydrolase_3"/>
    <property type="match status" value="1"/>
</dbReference>
<dbReference type="OrthoDB" id="9806180at2"/>
<dbReference type="InterPro" id="IPR029058">
    <property type="entry name" value="AB_hydrolase_fold"/>
</dbReference>
<organism evidence="5 6">
    <name type="scientific">Pyruvatibacter mobilis</name>
    <dbReference type="NCBI Taxonomy" id="1712261"/>
    <lineage>
        <taxon>Bacteria</taxon>
        <taxon>Pseudomonadati</taxon>
        <taxon>Pseudomonadota</taxon>
        <taxon>Alphaproteobacteria</taxon>
        <taxon>Hyphomicrobiales</taxon>
        <taxon>Parvibaculaceae</taxon>
        <taxon>Pyruvatibacter</taxon>
    </lineage>
</organism>
<evidence type="ECO:0000259" key="4">
    <source>
        <dbReference type="Pfam" id="PF07859"/>
    </source>
</evidence>
<dbReference type="PROSITE" id="PS01173">
    <property type="entry name" value="LIPASE_GDXG_HIS"/>
    <property type="match status" value="1"/>
</dbReference>
<dbReference type="SUPFAM" id="SSF53474">
    <property type="entry name" value="alpha/beta-Hydrolases"/>
    <property type="match status" value="1"/>
</dbReference>
<dbReference type="GeneID" id="300655602"/>
<dbReference type="PANTHER" id="PTHR48081">
    <property type="entry name" value="AB HYDROLASE SUPERFAMILY PROTEIN C4A8.06C"/>
    <property type="match status" value="1"/>
</dbReference>
<keyword evidence="2 5" id="KW-0378">Hydrolase</keyword>
<dbReference type="Gene3D" id="3.40.50.1820">
    <property type="entry name" value="alpha/beta hydrolase"/>
    <property type="match status" value="1"/>
</dbReference>
<dbReference type="Proteomes" id="UP000470384">
    <property type="component" value="Unassembled WGS sequence"/>
</dbReference>